<feature type="signal peptide" evidence="1">
    <location>
        <begin position="1"/>
        <end position="24"/>
    </location>
</feature>
<dbReference type="EMBL" id="MVOG01000012">
    <property type="protein sequence ID" value="PAU69401.1"/>
    <property type="molecule type" value="Genomic_DNA"/>
</dbReference>
<evidence type="ECO:0008006" key="4">
    <source>
        <dbReference type="Google" id="ProtNLM"/>
    </source>
</evidence>
<comment type="caution">
    <text evidence="2">The sequence shown here is derived from an EMBL/GenBank/DDBJ whole genome shotgun (WGS) entry which is preliminary data.</text>
</comment>
<dbReference type="RefSeq" id="WP_095613275.1">
    <property type="nucleotide sequence ID" value="NZ_MVOG01000012.1"/>
</dbReference>
<keyword evidence="1" id="KW-0732">Signal</keyword>
<dbReference type="PROSITE" id="PS51257">
    <property type="entry name" value="PROKAR_LIPOPROTEIN"/>
    <property type="match status" value="1"/>
</dbReference>
<dbReference type="OrthoDB" id="3230671at2"/>
<organism evidence="2 3">
    <name type="scientific">Bifidobacterium italicum</name>
    <dbReference type="NCBI Taxonomy" id="1960968"/>
    <lineage>
        <taxon>Bacteria</taxon>
        <taxon>Bacillati</taxon>
        <taxon>Actinomycetota</taxon>
        <taxon>Actinomycetes</taxon>
        <taxon>Bifidobacteriales</taxon>
        <taxon>Bifidobacteriaceae</taxon>
        <taxon>Bifidobacterium</taxon>
    </lineage>
</organism>
<evidence type="ECO:0000256" key="1">
    <source>
        <dbReference type="SAM" id="SignalP"/>
    </source>
</evidence>
<feature type="chain" id="PRO_5013262790" description="Lipoprotein" evidence="1">
    <location>
        <begin position="25"/>
        <end position="246"/>
    </location>
</feature>
<evidence type="ECO:0000313" key="3">
    <source>
        <dbReference type="Proteomes" id="UP000217986"/>
    </source>
</evidence>
<proteinExistence type="predicted"/>
<dbReference type="Proteomes" id="UP000217986">
    <property type="component" value="Unassembled WGS sequence"/>
</dbReference>
<reference evidence="2 3" key="1">
    <citation type="journal article" date="2017" name="ISME J.">
        <title>Unveiling bifidobacterial biogeography across the mammalian branch of the tree of life.</title>
        <authorList>
            <person name="Milani C."/>
            <person name="Mangifesta M."/>
            <person name="Mancabelli L."/>
            <person name="Lugli G.A."/>
            <person name="James K."/>
            <person name="Duranti S."/>
            <person name="Turroni F."/>
            <person name="Ferrario C."/>
            <person name="Ossiprandi M.C."/>
            <person name="van Sinderen D."/>
            <person name="Ventura M."/>
        </authorList>
    </citation>
    <scope>NUCLEOTIDE SEQUENCE [LARGE SCALE GENOMIC DNA]</scope>
    <source>
        <strain evidence="2 3">70</strain>
    </source>
</reference>
<sequence>MLFIRRCCSAILCAVLTLGLTACGSSVSPPDEWSEGGDTFQMAGSVSERIKNLLEYHADMDQSQRQMLERALANEGKISHADYLTAWDNYRQCLVAKGYNPPTMRLINGVYIHQTKIDTSGMSEAQQDKLNRDVDGCQNRYVLSVDDIYRLNVANPSLYSNSDVALVDCLRRHALVPKDYSVDQYRAESERFFDTDVSDTKTEREAYTKRREAFSFDFNAPQARTCVVTNDSSLLIDELEAWKPLS</sequence>
<protein>
    <recommendedName>
        <fullName evidence="4">Lipoprotein</fullName>
    </recommendedName>
</protein>
<keyword evidence="3" id="KW-1185">Reference proteome</keyword>
<name>A0A2A2EK12_9BIFI</name>
<accession>A0A2A2EK12</accession>
<evidence type="ECO:0000313" key="2">
    <source>
        <dbReference type="EMBL" id="PAU69401.1"/>
    </source>
</evidence>
<gene>
    <name evidence="2" type="ORF">B1400_0910</name>
</gene>
<dbReference type="AlphaFoldDB" id="A0A2A2EK12"/>